<keyword evidence="4" id="KW-0732">Signal</keyword>
<dbReference type="PRINTS" id="PR00709">
    <property type="entry name" value="AVIDIN"/>
</dbReference>
<comment type="subcellular location">
    <subcellularLocation>
        <location evidence="1">Secreted</location>
    </subcellularLocation>
</comment>
<proteinExistence type="inferred from homology"/>
<dbReference type="PANTHER" id="PTHR34399">
    <property type="entry name" value="AVIDIN-RELATED"/>
    <property type="match status" value="1"/>
</dbReference>
<name>A0ABT8WI31_9FLAO</name>
<evidence type="ECO:0000256" key="2">
    <source>
        <dbReference type="ARBA" id="ARBA00006297"/>
    </source>
</evidence>
<gene>
    <name evidence="7" type="ORF">Q4Q40_01200</name>
</gene>
<evidence type="ECO:0000256" key="5">
    <source>
        <dbReference type="ARBA" id="ARBA00023267"/>
    </source>
</evidence>
<dbReference type="InterPro" id="IPR036896">
    <property type="entry name" value="Avidin-like_sf"/>
</dbReference>
<dbReference type="EMBL" id="JAUOEL010000001">
    <property type="protein sequence ID" value="MDO5972785.1"/>
    <property type="molecule type" value="Genomic_DNA"/>
</dbReference>
<dbReference type="PROSITE" id="PS51326">
    <property type="entry name" value="AVIDIN_2"/>
    <property type="match status" value="1"/>
</dbReference>
<evidence type="ECO:0000256" key="6">
    <source>
        <dbReference type="SAM" id="MobiDB-lite"/>
    </source>
</evidence>
<keyword evidence="5" id="KW-0092">Biotin</keyword>
<dbReference type="InterPro" id="IPR005469">
    <property type="entry name" value="Avidin"/>
</dbReference>
<protein>
    <submittedName>
        <fullName evidence="7">Avidin/streptavidin family protein</fullName>
    </submittedName>
</protein>
<accession>A0ABT8WI31</accession>
<evidence type="ECO:0000256" key="3">
    <source>
        <dbReference type="ARBA" id="ARBA00022525"/>
    </source>
</evidence>
<dbReference type="SUPFAM" id="SSF50876">
    <property type="entry name" value="Avidin/streptavidin"/>
    <property type="match status" value="1"/>
</dbReference>
<evidence type="ECO:0000256" key="4">
    <source>
        <dbReference type="ARBA" id="ARBA00022729"/>
    </source>
</evidence>
<reference evidence="7" key="1">
    <citation type="submission" date="2023-07" db="EMBL/GenBank/DDBJ databases">
        <title>Two novel species in the genus Flavivirga.</title>
        <authorList>
            <person name="Kwon K."/>
        </authorList>
    </citation>
    <scope>NUCLEOTIDE SEQUENCE</scope>
    <source>
        <strain evidence="7">KACC 14158</strain>
    </source>
</reference>
<evidence type="ECO:0000313" key="8">
    <source>
        <dbReference type="Proteomes" id="UP001176806"/>
    </source>
</evidence>
<keyword evidence="3" id="KW-0964">Secreted</keyword>
<feature type="region of interest" description="Disordered" evidence="6">
    <location>
        <begin position="115"/>
        <end position="139"/>
    </location>
</feature>
<organism evidence="7 8">
    <name type="scientific">Flavivirga jejuensis</name>
    <dbReference type="NCBI Taxonomy" id="870487"/>
    <lineage>
        <taxon>Bacteria</taxon>
        <taxon>Pseudomonadati</taxon>
        <taxon>Bacteroidota</taxon>
        <taxon>Flavobacteriia</taxon>
        <taxon>Flavobacteriales</taxon>
        <taxon>Flavobacteriaceae</taxon>
        <taxon>Flavivirga</taxon>
    </lineage>
</organism>
<dbReference type="InterPro" id="IPR005468">
    <property type="entry name" value="Avidin/str"/>
</dbReference>
<dbReference type="Pfam" id="PF01382">
    <property type="entry name" value="Avidin"/>
    <property type="match status" value="1"/>
</dbReference>
<dbReference type="RefSeq" id="WP_303299845.1">
    <property type="nucleotide sequence ID" value="NZ_BAABDA010000042.1"/>
</dbReference>
<dbReference type="Proteomes" id="UP001176806">
    <property type="component" value="Unassembled WGS sequence"/>
</dbReference>
<dbReference type="InterPro" id="IPR051764">
    <property type="entry name" value="Avidin/Streptavidin-rel"/>
</dbReference>
<keyword evidence="8" id="KW-1185">Reference proteome</keyword>
<dbReference type="Gene3D" id="2.40.128.30">
    <property type="entry name" value="Avidin-like"/>
    <property type="match status" value="1"/>
</dbReference>
<comment type="caution">
    <text evidence="7">The sequence shown here is derived from an EMBL/GenBank/DDBJ whole genome shotgun (WGS) entry which is preliminary data.</text>
</comment>
<comment type="similarity">
    <text evidence="2">Belongs to the avidin/streptavidin family.</text>
</comment>
<evidence type="ECO:0000313" key="7">
    <source>
        <dbReference type="EMBL" id="MDO5972785.1"/>
    </source>
</evidence>
<evidence type="ECO:0000256" key="1">
    <source>
        <dbReference type="ARBA" id="ARBA00004613"/>
    </source>
</evidence>
<sequence>MDLNGTWYNELGSSMTLVTNGNSLTGTYQTAVGDASGIYDLVGRTDTDNDASQAVGFVVVWQNGYGSSDSVTAWSGQYQIINGVDTIVTTWLLTQETNPDDDWSSTIINKDIFTKTPPSEEDVQKQLNKGVKYSHPKRK</sequence>